<feature type="transmembrane region" description="Helical" evidence="2">
    <location>
        <begin position="228"/>
        <end position="247"/>
    </location>
</feature>
<protein>
    <submittedName>
        <fullName evidence="4">Uncharacterized protein LOC100903485</fullName>
    </submittedName>
</protein>
<dbReference type="RefSeq" id="XP_003737444.1">
    <property type="nucleotide sequence ID" value="XM_003737396.1"/>
</dbReference>
<dbReference type="Proteomes" id="UP000694867">
    <property type="component" value="Unplaced"/>
</dbReference>
<reference evidence="4" key="1">
    <citation type="submission" date="2025-08" db="UniProtKB">
        <authorList>
            <consortium name="RefSeq"/>
        </authorList>
    </citation>
    <scope>IDENTIFICATION</scope>
</reference>
<evidence type="ECO:0000313" key="3">
    <source>
        <dbReference type="Proteomes" id="UP000694867"/>
    </source>
</evidence>
<evidence type="ECO:0000256" key="2">
    <source>
        <dbReference type="SAM" id="Phobius"/>
    </source>
</evidence>
<feature type="compositionally biased region" description="Low complexity" evidence="1">
    <location>
        <begin position="116"/>
        <end position="131"/>
    </location>
</feature>
<feature type="region of interest" description="Disordered" evidence="1">
    <location>
        <begin position="50"/>
        <end position="76"/>
    </location>
</feature>
<name>A0AAJ6QM97_9ACAR</name>
<evidence type="ECO:0000256" key="1">
    <source>
        <dbReference type="SAM" id="MobiDB-lite"/>
    </source>
</evidence>
<feature type="region of interest" description="Disordered" evidence="1">
    <location>
        <begin position="1"/>
        <end position="38"/>
    </location>
</feature>
<organism evidence="3 4">
    <name type="scientific">Galendromus occidentalis</name>
    <name type="common">western predatory mite</name>
    <dbReference type="NCBI Taxonomy" id="34638"/>
    <lineage>
        <taxon>Eukaryota</taxon>
        <taxon>Metazoa</taxon>
        <taxon>Ecdysozoa</taxon>
        <taxon>Arthropoda</taxon>
        <taxon>Chelicerata</taxon>
        <taxon>Arachnida</taxon>
        <taxon>Acari</taxon>
        <taxon>Parasitiformes</taxon>
        <taxon>Mesostigmata</taxon>
        <taxon>Gamasina</taxon>
        <taxon>Phytoseioidea</taxon>
        <taxon>Phytoseiidae</taxon>
        <taxon>Typhlodrominae</taxon>
        <taxon>Galendromus</taxon>
    </lineage>
</organism>
<evidence type="ECO:0000313" key="4">
    <source>
        <dbReference type="RefSeq" id="XP_003737444.1"/>
    </source>
</evidence>
<keyword evidence="3" id="KW-1185">Reference proteome</keyword>
<feature type="compositionally biased region" description="Polar residues" evidence="1">
    <location>
        <begin position="1"/>
        <end position="10"/>
    </location>
</feature>
<dbReference type="KEGG" id="goe:100903485"/>
<keyword evidence="2" id="KW-0812">Transmembrane</keyword>
<sequence length="320" mass="35155">MKPNLNTSKMFSVLDKRKPSTPSPAMTDPPPKRRSSGFLRSLMYDSKDALFAPFHPSRRKSSSASEASSKEKGTQTKLTDVCQFNGTLGGSSATFFSQRYPAYAQRKRRSSRARSDPSTRSLTNLSTLSGLAPNNPHSRNNVGAPPQSFTLPARLEPSLLSPDWHSHSVPLRRSPSSAFSAPSGPGAFQRLTSTSSCPSEAERFSVWHFLVDPLVEELMKYPWGKDSLWLMAFVVLASSLVLVGYVITTVLPTMLLAVAIAVIKSLIFNHQETVAHLKQLTQSARSSVFTQEFMDSLRSSSLEAVNRMLQLVLPPALPKT</sequence>
<dbReference type="AlphaFoldDB" id="A0AAJ6QM97"/>
<keyword evidence="2" id="KW-1133">Transmembrane helix</keyword>
<feature type="region of interest" description="Disordered" evidence="1">
    <location>
        <begin position="103"/>
        <end position="148"/>
    </location>
</feature>
<gene>
    <name evidence="4" type="primary">LOC100903485</name>
</gene>
<accession>A0AAJ6QM97</accession>
<dbReference type="GeneID" id="100903485"/>
<keyword evidence="2" id="KW-0472">Membrane</keyword>
<proteinExistence type="predicted"/>